<accession>E7RX15</accession>
<organism evidence="2 3">
    <name type="scientific">Lautropia mirabilis ATCC 51599</name>
    <dbReference type="NCBI Taxonomy" id="887898"/>
    <lineage>
        <taxon>Bacteria</taxon>
        <taxon>Pseudomonadati</taxon>
        <taxon>Pseudomonadota</taxon>
        <taxon>Betaproteobacteria</taxon>
        <taxon>Burkholderiales</taxon>
        <taxon>Burkholderiaceae</taxon>
        <taxon>Lautropia</taxon>
    </lineage>
</organism>
<keyword evidence="3" id="KW-1185">Reference proteome</keyword>
<dbReference type="InterPro" id="IPR025309">
    <property type="entry name" value="KTSC_dom"/>
</dbReference>
<dbReference type="Proteomes" id="UP000011021">
    <property type="component" value="Unassembled WGS sequence"/>
</dbReference>
<evidence type="ECO:0000313" key="3">
    <source>
        <dbReference type="Proteomes" id="UP000011021"/>
    </source>
</evidence>
<reference evidence="2 3" key="1">
    <citation type="submission" date="2010-12" db="EMBL/GenBank/DDBJ databases">
        <authorList>
            <person name="Muzny D."/>
            <person name="Qin X."/>
            <person name="Deng J."/>
            <person name="Jiang H."/>
            <person name="Liu Y."/>
            <person name="Qu J."/>
            <person name="Song X.-Z."/>
            <person name="Zhang L."/>
            <person name="Thornton R."/>
            <person name="Coyle M."/>
            <person name="Francisco L."/>
            <person name="Jackson L."/>
            <person name="Javaid M."/>
            <person name="Korchina V."/>
            <person name="Kovar C."/>
            <person name="Mata R."/>
            <person name="Mathew T."/>
            <person name="Ngo R."/>
            <person name="Nguyen L."/>
            <person name="Nguyen N."/>
            <person name="Okwuonu G."/>
            <person name="Ongeri F."/>
            <person name="Pham C."/>
            <person name="Simmons D."/>
            <person name="Wilczek-Boney K."/>
            <person name="Hale W."/>
            <person name="Jakkamsetti A."/>
            <person name="Pham P."/>
            <person name="Ruth R."/>
            <person name="San Lucas F."/>
            <person name="Warren J."/>
            <person name="Zhang J."/>
            <person name="Zhao Z."/>
            <person name="Zhou C."/>
            <person name="Zhu D."/>
            <person name="Lee S."/>
            <person name="Bess C."/>
            <person name="Blankenburg K."/>
            <person name="Forbes L."/>
            <person name="Fu Q."/>
            <person name="Gubbala S."/>
            <person name="Hirani K."/>
            <person name="Jayaseelan J.C."/>
            <person name="Lara F."/>
            <person name="Munidasa M."/>
            <person name="Palculict T."/>
            <person name="Patil S."/>
            <person name="Pu L.-L."/>
            <person name="Saada N."/>
            <person name="Tang L."/>
            <person name="Weissenberger G."/>
            <person name="Zhu Y."/>
            <person name="Hemphill L."/>
            <person name="Shang Y."/>
            <person name="Youmans B."/>
            <person name="Ayvaz T."/>
            <person name="Ross M."/>
            <person name="Santibanez J."/>
            <person name="Aqrawi P."/>
            <person name="Gross S."/>
            <person name="Joshi V."/>
            <person name="Fowler G."/>
            <person name="Nazareth L."/>
            <person name="Reid J."/>
            <person name="Worley K."/>
            <person name="Petrosino J."/>
            <person name="Highlander S."/>
            <person name="Gibbs R."/>
        </authorList>
    </citation>
    <scope>NUCLEOTIDE SEQUENCE [LARGE SCALE GENOMIC DNA]</scope>
    <source>
        <strain evidence="2 3">ATCC 51599</strain>
    </source>
</reference>
<dbReference type="STRING" id="887898.HMPREF0551_1228"/>
<dbReference type="Pfam" id="PF13619">
    <property type="entry name" value="KTSC"/>
    <property type="match status" value="1"/>
</dbReference>
<proteinExistence type="predicted"/>
<protein>
    <recommendedName>
        <fullName evidence="1">KTSC domain-containing protein</fullName>
    </recommendedName>
</protein>
<sequence length="137" mass="16046">MQIRHHMKTNSRIADSDQTEAYYEDCLQGSRSMKYQQPHRALNTSKIRSAAYDENRQTLEIAFQDGMLRSYRSLPADVARRFFTAQNPATFWEDRIAEEYPMTQVRMEKLPPLMESDPVADAARQKLEQLFQQPDKA</sequence>
<gene>
    <name evidence="2" type="ORF">HMPREF0551_1228</name>
</gene>
<comment type="caution">
    <text evidence="2">The sequence shown here is derived from an EMBL/GenBank/DDBJ whole genome shotgun (WGS) entry which is preliminary data.</text>
</comment>
<evidence type="ECO:0000313" key="2">
    <source>
        <dbReference type="EMBL" id="EFV95006.1"/>
    </source>
</evidence>
<dbReference type="AlphaFoldDB" id="E7RX15"/>
<dbReference type="EMBL" id="AEQP01000006">
    <property type="protein sequence ID" value="EFV95006.1"/>
    <property type="molecule type" value="Genomic_DNA"/>
</dbReference>
<dbReference type="HOGENOM" id="CLU_1862673_0_0_4"/>
<dbReference type="eggNOG" id="ENOG5033B1M">
    <property type="taxonomic scope" value="Bacteria"/>
</dbReference>
<evidence type="ECO:0000259" key="1">
    <source>
        <dbReference type="Pfam" id="PF13619"/>
    </source>
</evidence>
<feature type="domain" description="KTSC" evidence="1">
    <location>
        <begin position="45"/>
        <end position="100"/>
    </location>
</feature>
<name>E7RX15_9BURK</name>